<dbReference type="Proteomes" id="UP000479710">
    <property type="component" value="Unassembled WGS sequence"/>
</dbReference>
<dbReference type="OrthoDB" id="636342at2759"/>
<feature type="region of interest" description="Disordered" evidence="1">
    <location>
        <begin position="1"/>
        <end position="57"/>
    </location>
</feature>
<name>A0A6G1DZD5_9ORYZ</name>
<dbReference type="EMBL" id="SPHZ02000005">
    <property type="protein sequence ID" value="KAF0917053.1"/>
    <property type="molecule type" value="Genomic_DNA"/>
</dbReference>
<protein>
    <submittedName>
        <fullName evidence="2">Uncharacterized protein</fullName>
    </submittedName>
</protein>
<accession>A0A6G1DZD5</accession>
<organism evidence="2 3">
    <name type="scientific">Oryza meyeriana var. granulata</name>
    <dbReference type="NCBI Taxonomy" id="110450"/>
    <lineage>
        <taxon>Eukaryota</taxon>
        <taxon>Viridiplantae</taxon>
        <taxon>Streptophyta</taxon>
        <taxon>Embryophyta</taxon>
        <taxon>Tracheophyta</taxon>
        <taxon>Spermatophyta</taxon>
        <taxon>Magnoliopsida</taxon>
        <taxon>Liliopsida</taxon>
        <taxon>Poales</taxon>
        <taxon>Poaceae</taxon>
        <taxon>BOP clade</taxon>
        <taxon>Oryzoideae</taxon>
        <taxon>Oryzeae</taxon>
        <taxon>Oryzinae</taxon>
        <taxon>Oryza</taxon>
        <taxon>Oryza meyeriana</taxon>
    </lineage>
</organism>
<gene>
    <name evidence="2" type="ORF">E2562_016352</name>
</gene>
<evidence type="ECO:0000256" key="1">
    <source>
        <dbReference type="SAM" id="MobiDB-lite"/>
    </source>
</evidence>
<keyword evidence="3" id="KW-1185">Reference proteome</keyword>
<comment type="caution">
    <text evidence="2">The sequence shown here is derived from an EMBL/GenBank/DDBJ whole genome shotgun (WGS) entry which is preliminary data.</text>
</comment>
<evidence type="ECO:0000313" key="3">
    <source>
        <dbReference type="Proteomes" id="UP000479710"/>
    </source>
</evidence>
<feature type="compositionally biased region" description="Low complexity" evidence="1">
    <location>
        <begin position="38"/>
        <end position="47"/>
    </location>
</feature>
<dbReference type="AlphaFoldDB" id="A0A6G1DZD5"/>
<proteinExistence type="predicted"/>
<feature type="compositionally biased region" description="Low complexity" evidence="1">
    <location>
        <begin position="12"/>
        <end position="31"/>
    </location>
</feature>
<evidence type="ECO:0000313" key="2">
    <source>
        <dbReference type="EMBL" id="KAF0917053.1"/>
    </source>
</evidence>
<reference evidence="2 3" key="1">
    <citation type="submission" date="2019-11" db="EMBL/GenBank/DDBJ databases">
        <title>Whole genome sequence of Oryza granulata.</title>
        <authorList>
            <person name="Li W."/>
        </authorList>
    </citation>
    <scope>NUCLEOTIDE SEQUENCE [LARGE SCALE GENOMIC DNA]</scope>
    <source>
        <strain evidence="3">cv. Menghai</strain>
        <tissue evidence="2">Leaf</tissue>
    </source>
</reference>
<sequence>MEGKSRLPEITVVPAAGSGSGSGSAVDAVKAASKEPISPGSPSPAGGAAAGRGKESRPDAAVVSLPVWKLDALCQESCTSPAVMRARFPYF</sequence>